<name>A0A2I1HKG8_9GLOM</name>
<dbReference type="Pfam" id="PF03372">
    <property type="entry name" value="Exo_endo_phos"/>
    <property type="match status" value="1"/>
</dbReference>
<dbReference type="Gene3D" id="3.60.10.10">
    <property type="entry name" value="Endonuclease/exonuclease/phosphatase"/>
    <property type="match status" value="1"/>
</dbReference>
<evidence type="ECO:0000256" key="1">
    <source>
        <dbReference type="SAM" id="Phobius"/>
    </source>
</evidence>
<organism evidence="3 4">
    <name type="scientific">Rhizophagus irregularis</name>
    <dbReference type="NCBI Taxonomy" id="588596"/>
    <lineage>
        <taxon>Eukaryota</taxon>
        <taxon>Fungi</taxon>
        <taxon>Fungi incertae sedis</taxon>
        <taxon>Mucoromycota</taxon>
        <taxon>Glomeromycotina</taxon>
        <taxon>Glomeromycetes</taxon>
        <taxon>Glomerales</taxon>
        <taxon>Glomeraceae</taxon>
        <taxon>Rhizophagus</taxon>
    </lineage>
</organism>
<feature type="transmembrane region" description="Helical" evidence="1">
    <location>
        <begin position="139"/>
        <end position="159"/>
    </location>
</feature>
<dbReference type="SUPFAM" id="SSF56219">
    <property type="entry name" value="DNase I-like"/>
    <property type="match status" value="1"/>
</dbReference>
<comment type="caution">
    <text evidence="3">The sequence shown here is derived from an EMBL/GenBank/DDBJ whole genome shotgun (WGS) entry which is preliminary data.</text>
</comment>
<dbReference type="VEuPathDB" id="FungiDB:RhiirA1_502794"/>
<proteinExistence type="predicted"/>
<sequence length="707" mass="82468">MPNIRVQNNKNKNKANLENIGSFLISQRIRYEEQQQIDLDALYLTLHIGTHNINGLAGDNAKLYGILSWMQENQVDILALNETNLDQKNGFFKMPNSFKEQFHIYWSSKQHDKQKGSGVALICSRKWNKHYQGHKFHSPYLLSAYFLFRNVLFCIWIVYAAPQNKTILHDTLEQLKREMCDDTIKKKSNNIVHILMGDFNLISNGHIDRTPPQHISRPKFFNDLETLGLIDSYRKLNREVPGNTYHREGVSTRIDQIWISENHSNNLMNFSITPSTYITHSDHDIVTLTMDTSVLIRNNRKNTVYDKLPNGNAHTRVLYDCDDIETEKWDKFQLNIKDQLNSLDQEILEDKVSLTEYSQEDIDRYWDILNGIIVSAADSELPRKVIRLHNTFLRYNKKKSRTERHTNNLLKLLHNFHYGNQQMIATADAKSRWARKIAKYNQDYVTSTEDYNKCNIAMHDMFSDNWFDTLKTKVNCRLRVDYKKYKATEMKSIKDKIDKRVEITQKDQTTWLSSILDRNTHNNIVIDKVIVNEEPGGSTKRLATEPGEVKEAVDNDFASMFRKRNTLQNTLTPIWQQIYEPAGKFKEVMESTIEEITMEEWNNTIKDLNKKSTAGLSGINYKIILQLPEELVHFLVKFGNLTLQTGLVPMAWKTSIILPIPKPTNFEYNILNTRPIALLDCFRKTFTKIITNRDTIVAAYPENVQTN</sequence>
<dbReference type="PANTHER" id="PTHR47510">
    <property type="entry name" value="REVERSE TRANSCRIPTASE DOMAIN-CONTAINING PROTEIN"/>
    <property type="match status" value="1"/>
</dbReference>
<dbReference type="VEuPathDB" id="FungiDB:RhiirFUN_010547"/>
<accession>A0A2I1HKG8</accession>
<dbReference type="EMBL" id="LLXI01003522">
    <property type="protein sequence ID" value="PKY59373.1"/>
    <property type="molecule type" value="Genomic_DNA"/>
</dbReference>
<protein>
    <submittedName>
        <fullName evidence="3">DNase I-like protein</fullName>
    </submittedName>
</protein>
<gene>
    <name evidence="3" type="ORF">RhiirA4_430364</name>
</gene>
<reference evidence="3 4" key="1">
    <citation type="submission" date="2015-10" db="EMBL/GenBank/DDBJ databases">
        <title>Genome analyses suggest a sexual origin of heterokaryosis in a supposedly ancient asexual fungus.</title>
        <authorList>
            <person name="Ropars J."/>
            <person name="Sedzielewska K."/>
            <person name="Noel J."/>
            <person name="Charron P."/>
            <person name="Farinelli L."/>
            <person name="Marton T."/>
            <person name="Kruger M."/>
            <person name="Pelin A."/>
            <person name="Brachmann A."/>
            <person name="Corradi N."/>
        </authorList>
    </citation>
    <scope>NUCLEOTIDE SEQUENCE [LARGE SCALE GENOMIC DNA]</scope>
    <source>
        <strain evidence="3 4">A4</strain>
    </source>
</reference>
<keyword evidence="1" id="KW-0812">Transmembrane</keyword>
<dbReference type="Proteomes" id="UP000234323">
    <property type="component" value="Unassembled WGS sequence"/>
</dbReference>
<evidence type="ECO:0000313" key="4">
    <source>
        <dbReference type="Proteomes" id="UP000234323"/>
    </source>
</evidence>
<feature type="domain" description="Endonuclease/exonuclease/phosphatase" evidence="2">
    <location>
        <begin position="49"/>
        <end position="262"/>
    </location>
</feature>
<dbReference type="AlphaFoldDB" id="A0A2I1HKG8"/>
<dbReference type="InterPro" id="IPR005135">
    <property type="entry name" value="Endo/exonuclease/phosphatase"/>
</dbReference>
<evidence type="ECO:0000259" key="2">
    <source>
        <dbReference type="Pfam" id="PF03372"/>
    </source>
</evidence>
<evidence type="ECO:0000313" key="3">
    <source>
        <dbReference type="EMBL" id="PKY59373.1"/>
    </source>
</evidence>
<keyword evidence="1" id="KW-0472">Membrane</keyword>
<dbReference type="PANTHER" id="PTHR47510:SF3">
    <property type="entry name" value="ENDO_EXONUCLEASE_PHOSPHATASE DOMAIN-CONTAINING PROTEIN"/>
    <property type="match status" value="1"/>
</dbReference>
<dbReference type="VEuPathDB" id="FungiDB:FUN_021605"/>
<dbReference type="VEuPathDB" id="FungiDB:FUN_020605"/>
<dbReference type="GO" id="GO:0003824">
    <property type="term" value="F:catalytic activity"/>
    <property type="evidence" value="ECO:0007669"/>
    <property type="project" value="InterPro"/>
</dbReference>
<keyword evidence="4" id="KW-1185">Reference proteome</keyword>
<keyword evidence="1" id="KW-1133">Transmembrane helix</keyword>
<dbReference type="InterPro" id="IPR036691">
    <property type="entry name" value="Endo/exonu/phosph_ase_sf"/>
</dbReference>